<sequence>MDIDTVELNVSERRTQRHQIRLNLSPNEPKSKTRSTFGRFKPQFGLPNSFQTGRAYSRIERLDEKNPTIPRSLESDILMIIKCLINPVHSNHSTNTPNLSLIYWLCHSQKTINRPLISHKRGPRSKKRRREEKNEETPPPPPESAGPPPDAVILPDHHPTLEFRRTTT</sequence>
<accession>A0ABD0UF56</accession>
<reference evidence="2 3" key="1">
    <citation type="journal article" date="2024" name="Plant Biotechnol. J.">
        <title>Dendrobium thyrsiflorum genome and its molecular insights into genes involved in important horticultural traits.</title>
        <authorList>
            <person name="Chen B."/>
            <person name="Wang J.Y."/>
            <person name="Zheng P.J."/>
            <person name="Li K.L."/>
            <person name="Liang Y.M."/>
            <person name="Chen X.F."/>
            <person name="Zhang C."/>
            <person name="Zhao X."/>
            <person name="He X."/>
            <person name="Zhang G.Q."/>
            <person name="Liu Z.J."/>
            <person name="Xu Q."/>
        </authorList>
    </citation>
    <scope>NUCLEOTIDE SEQUENCE [LARGE SCALE GENOMIC DNA]</scope>
    <source>
        <strain evidence="2">GZMU011</strain>
    </source>
</reference>
<proteinExistence type="predicted"/>
<dbReference type="EMBL" id="JANQDX010000015">
    <property type="protein sequence ID" value="KAL0911387.1"/>
    <property type="molecule type" value="Genomic_DNA"/>
</dbReference>
<name>A0ABD0UF56_DENTH</name>
<feature type="compositionally biased region" description="Basic residues" evidence="1">
    <location>
        <begin position="117"/>
        <end position="130"/>
    </location>
</feature>
<evidence type="ECO:0000313" key="3">
    <source>
        <dbReference type="Proteomes" id="UP001552299"/>
    </source>
</evidence>
<gene>
    <name evidence="2" type="ORF">M5K25_019524</name>
</gene>
<feature type="compositionally biased region" description="Pro residues" evidence="1">
    <location>
        <begin position="137"/>
        <end position="150"/>
    </location>
</feature>
<keyword evidence="3" id="KW-1185">Reference proteome</keyword>
<evidence type="ECO:0000313" key="2">
    <source>
        <dbReference type="EMBL" id="KAL0911387.1"/>
    </source>
</evidence>
<protein>
    <submittedName>
        <fullName evidence="2">Uncharacterized protein</fullName>
    </submittedName>
</protein>
<feature type="compositionally biased region" description="Basic and acidic residues" evidence="1">
    <location>
        <begin position="155"/>
        <end position="168"/>
    </location>
</feature>
<dbReference type="AlphaFoldDB" id="A0ABD0UF56"/>
<comment type="caution">
    <text evidence="2">The sequence shown here is derived from an EMBL/GenBank/DDBJ whole genome shotgun (WGS) entry which is preliminary data.</text>
</comment>
<organism evidence="2 3">
    <name type="scientific">Dendrobium thyrsiflorum</name>
    <name type="common">Pinecone-like raceme dendrobium</name>
    <name type="synonym">Orchid</name>
    <dbReference type="NCBI Taxonomy" id="117978"/>
    <lineage>
        <taxon>Eukaryota</taxon>
        <taxon>Viridiplantae</taxon>
        <taxon>Streptophyta</taxon>
        <taxon>Embryophyta</taxon>
        <taxon>Tracheophyta</taxon>
        <taxon>Spermatophyta</taxon>
        <taxon>Magnoliopsida</taxon>
        <taxon>Liliopsida</taxon>
        <taxon>Asparagales</taxon>
        <taxon>Orchidaceae</taxon>
        <taxon>Epidendroideae</taxon>
        <taxon>Malaxideae</taxon>
        <taxon>Dendrobiinae</taxon>
        <taxon>Dendrobium</taxon>
    </lineage>
</organism>
<feature type="region of interest" description="Disordered" evidence="1">
    <location>
        <begin position="115"/>
        <end position="168"/>
    </location>
</feature>
<evidence type="ECO:0000256" key="1">
    <source>
        <dbReference type="SAM" id="MobiDB-lite"/>
    </source>
</evidence>
<dbReference type="Proteomes" id="UP001552299">
    <property type="component" value="Unassembled WGS sequence"/>
</dbReference>